<keyword evidence="2" id="KW-1185">Reference proteome</keyword>
<gene>
    <name evidence="1" type="ORF">GA0061102_10154</name>
</gene>
<evidence type="ECO:0000313" key="1">
    <source>
        <dbReference type="EMBL" id="SCB28733.1"/>
    </source>
</evidence>
<evidence type="ECO:0008006" key="3">
    <source>
        <dbReference type="Google" id="ProtNLM"/>
    </source>
</evidence>
<dbReference type="EMBL" id="FMAH01000015">
    <property type="protein sequence ID" value="SCB28733.1"/>
    <property type="molecule type" value="Genomic_DNA"/>
</dbReference>
<dbReference type="Proteomes" id="UP000199435">
    <property type="component" value="Unassembled WGS sequence"/>
</dbReference>
<reference evidence="2" key="1">
    <citation type="submission" date="2016-08" db="EMBL/GenBank/DDBJ databases">
        <authorList>
            <person name="Varghese N."/>
            <person name="Submissions Spin"/>
        </authorList>
    </citation>
    <scope>NUCLEOTIDE SEQUENCE [LARGE SCALE GENOMIC DNA]</scope>
    <source>
        <strain evidence="2">HAMBI 2971</strain>
    </source>
</reference>
<accession>A0A1C3VLQ7</accession>
<organism evidence="1 2">
    <name type="scientific">Rhizobium miluonense</name>
    <dbReference type="NCBI Taxonomy" id="411945"/>
    <lineage>
        <taxon>Bacteria</taxon>
        <taxon>Pseudomonadati</taxon>
        <taxon>Pseudomonadota</taxon>
        <taxon>Alphaproteobacteria</taxon>
        <taxon>Hyphomicrobiales</taxon>
        <taxon>Rhizobiaceae</taxon>
        <taxon>Rhizobium/Agrobacterium group</taxon>
        <taxon>Rhizobium</taxon>
    </lineage>
</organism>
<sequence length="79" mass="9110">MILVYHIARHGDGWAYRLDDTWSEEFASHKTAFAAAKSAALRHRLSGRDAHIEFEDKEGVWHREVIFADDRPETTVADE</sequence>
<evidence type="ECO:0000313" key="2">
    <source>
        <dbReference type="Proteomes" id="UP000199435"/>
    </source>
</evidence>
<proteinExistence type="predicted"/>
<dbReference type="AlphaFoldDB" id="A0A1C3VLQ7"/>
<protein>
    <recommendedName>
        <fullName evidence="3">DUF2188 domain-containing protein</fullName>
    </recommendedName>
</protein>
<name>A0A1C3VLQ7_9HYPH</name>